<evidence type="ECO:0000259" key="6">
    <source>
        <dbReference type="Pfam" id="PF01699"/>
    </source>
</evidence>
<dbReference type="Gene3D" id="1.20.1420.30">
    <property type="entry name" value="NCX, central ion-binding region"/>
    <property type="match status" value="1"/>
</dbReference>
<dbReference type="EMBL" id="JAEKNN010000009">
    <property type="protein sequence ID" value="MBJ7608205.1"/>
    <property type="molecule type" value="Genomic_DNA"/>
</dbReference>
<feature type="transmembrane region" description="Helical" evidence="5">
    <location>
        <begin position="74"/>
        <end position="92"/>
    </location>
</feature>
<dbReference type="Pfam" id="PF01699">
    <property type="entry name" value="Na_Ca_ex"/>
    <property type="match status" value="2"/>
</dbReference>
<dbReference type="Proteomes" id="UP000614410">
    <property type="component" value="Unassembled WGS sequence"/>
</dbReference>
<organism evidence="7 8">
    <name type="scientific">Candidatus Amunia macphersoniae</name>
    <dbReference type="NCBI Taxonomy" id="3127014"/>
    <lineage>
        <taxon>Bacteria</taxon>
        <taxon>Bacillati</taxon>
        <taxon>Candidatus Dormiibacterota</taxon>
        <taxon>Candidatus Dormibacteria</taxon>
        <taxon>Candidatus Aeolococcales</taxon>
        <taxon>Candidatus Aeolococcaceae</taxon>
        <taxon>Candidatus Amunia</taxon>
    </lineage>
</organism>
<feature type="transmembrane region" description="Helical" evidence="5">
    <location>
        <begin position="328"/>
        <end position="350"/>
    </location>
</feature>
<name>A0A934KLW5_9BACT</name>
<gene>
    <name evidence="7" type="ORF">JF887_02080</name>
</gene>
<feature type="domain" description="Sodium/calcium exchanger membrane region" evidence="6">
    <location>
        <begin position="10"/>
        <end position="141"/>
    </location>
</feature>
<feature type="transmembrane region" description="Helical" evidence="5">
    <location>
        <begin position="6"/>
        <end position="27"/>
    </location>
</feature>
<evidence type="ECO:0000256" key="5">
    <source>
        <dbReference type="SAM" id="Phobius"/>
    </source>
</evidence>
<evidence type="ECO:0000313" key="7">
    <source>
        <dbReference type="EMBL" id="MBJ7608205.1"/>
    </source>
</evidence>
<dbReference type="GO" id="GO:0016020">
    <property type="term" value="C:membrane"/>
    <property type="evidence" value="ECO:0007669"/>
    <property type="project" value="UniProtKB-SubCell"/>
</dbReference>
<feature type="transmembrane region" description="Helical" evidence="5">
    <location>
        <begin position="269"/>
        <end position="287"/>
    </location>
</feature>
<feature type="transmembrane region" description="Helical" evidence="5">
    <location>
        <begin position="136"/>
        <end position="158"/>
    </location>
</feature>
<feature type="domain" description="Sodium/calcium exchanger membrane region" evidence="6">
    <location>
        <begin position="201"/>
        <end position="316"/>
    </location>
</feature>
<dbReference type="InterPro" id="IPR004837">
    <property type="entry name" value="NaCa_Exmemb"/>
</dbReference>
<comment type="caution">
    <text evidence="7">The sequence shown here is derived from an EMBL/GenBank/DDBJ whole genome shotgun (WGS) entry which is preliminary data.</text>
</comment>
<keyword evidence="3 5" id="KW-1133">Transmembrane helix</keyword>
<evidence type="ECO:0000256" key="3">
    <source>
        <dbReference type="ARBA" id="ARBA00022989"/>
    </source>
</evidence>
<feature type="transmembrane region" description="Helical" evidence="5">
    <location>
        <begin position="198"/>
        <end position="219"/>
    </location>
</feature>
<keyword evidence="2 5" id="KW-0812">Transmembrane</keyword>
<feature type="transmembrane region" description="Helical" evidence="5">
    <location>
        <begin position="231"/>
        <end position="257"/>
    </location>
</feature>
<keyword evidence="4 5" id="KW-0472">Membrane</keyword>
<evidence type="ECO:0000313" key="8">
    <source>
        <dbReference type="Proteomes" id="UP000614410"/>
    </source>
</evidence>
<proteinExistence type="predicted"/>
<dbReference type="GO" id="GO:0055085">
    <property type="term" value="P:transmembrane transport"/>
    <property type="evidence" value="ECO:0007669"/>
    <property type="project" value="InterPro"/>
</dbReference>
<evidence type="ECO:0000256" key="1">
    <source>
        <dbReference type="ARBA" id="ARBA00004141"/>
    </source>
</evidence>
<feature type="transmembrane region" description="Helical" evidence="5">
    <location>
        <begin position="104"/>
        <end position="130"/>
    </location>
</feature>
<sequence>MDHLGAPVLVILFAAAAAATWGAGIVLSNATNALDTRLDLGEAMGGMVLLAIAGSLPELAITVAAAAAGNLGLVGGNLVGGIAVQTAVLVVCDAFASRKTPLSFLVGSLIPALEGVLVVAITAVMLLGALLPTSDAVGGVSPVSIAMVALWLGGLRVINRVRKSPQWKVEMVGSKPGRPHRRTAHPSSPRPFVSRSTVFVAALFGAASLITLFAGVVLATSGGALADRAGINGVIFGATFLSLATALPEISTGIAAVRLGDHQLAMGDIFGGNAFQLCLFLLADLVARKPVLPTIGVQNAWLGALGILLTTVYVASVVVRPTRCHLRLGLDSIGVVLIYGAGIVGLATLAH</sequence>
<protein>
    <submittedName>
        <fullName evidence="7">Sodium:calcium antiporter</fullName>
    </submittedName>
</protein>
<comment type="subcellular location">
    <subcellularLocation>
        <location evidence="1">Membrane</location>
        <topology evidence="1">Multi-pass membrane protein</topology>
    </subcellularLocation>
</comment>
<dbReference type="InterPro" id="IPR044880">
    <property type="entry name" value="NCX_ion-bd_dom_sf"/>
</dbReference>
<evidence type="ECO:0000256" key="2">
    <source>
        <dbReference type="ARBA" id="ARBA00022692"/>
    </source>
</evidence>
<accession>A0A934KLW5</accession>
<dbReference type="AlphaFoldDB" id="A0A934KLW5"/>
<feature type="transmembrane region" description="Helical" evidence="5">
    <location>
        <begin position="48"/>
        <end position="68"/>
    </location>
</feature>
<reference evidence="7 8" key="1">
    <citation type="submission" date="2020-10" db="EMBL/GenBank/DDBJ databases">
        <title>Ca. Dormibacterota MAGs.</title>
        <authorList>
            <person name="Montgomery K."/>
        </authorList>
    </citation>
    <scope>NUCLEOTIDE SEQUENCE [LARGE SCALE GENOMIC DNA]</scope>
    <source>
        <strain evidence="7">Mitchell_Peninsula_5</strain>
    </source>
</reference>
<evidence type="ECO:0000256" key="4">
    <source>
        <dbReference type="ARBA" id="ARBA00023136"/>
    </source>
</evidence>
<feature type="transmembrane region" description="Helical" evidence="5">
    <location>
        <begin position="299"/>
        <end position="319"/>
    </location>
</feature>